<keyword evidence="1" id="KW-0479">Metal-binding</keyword>
<dbReference type="GO" id="GO:0008270">
    <property type="term" value="F:zinc ion binding"/>
    <property type="evidence" value="ECO:0007669"/>
    <property type="project" value="UniProtKB-KW"/>
</dbReference>
<accession>A0A6C0L7Y3</accession>
<feature type="domain" description="C2H2-type" evidence="5">
    <location>
        <begin position="16"/>
        <end position="41"/>
    </location>
</feature>
<keyword evidence="4" id="KW-0862">Zinc</keyword>
<evidence type="ECO:0000256" key="4">
    <source>
        <dbReference type="ARBA" id="ARBA00022833"/>
    </source>
</evidence>
<evidence type="ECO:0000256" key="3">
    <source>
        <dbReference type="ARBA" id="ARBA00022771"/>
    </source>
</evidence>
<dbReference type="AlphaFoldDB" id="A0A6C0L7Y3"/>
<evidence type="ECO:0000259" key="5">
    <source>
        <dbReference type="SMART" id="SM00355"/>
    </source>
</evidence>
<dbReference type="SMART" id="SM00355">
    <property type="entry name" value="ZnF_C2H2"/>
    <property type="match status" value="4"/>
</dbReference>
<reference evidence="6" key="1">
    <citation type="journal article" date="2020" name="Nature">
        <title>Giant virus diversity and host interactions through global metagenomics.</title>
        <authorList>
            <person name="Schulz F."/>
            <person name="Roux S."/>
            <person name="Paez-Espino D."/>
            <person name="Jungbluth S."/>
            <person name="Walsh D.A."/>
            <person name="Denef V.J."/>
            <person name="McMahon K.D."/>
            <person name="Konstantinidis K.T."/>
            <person name="Eloe-Fadrosh E.A."/>
            <person name="Kyrpides N.C."/>
            <person name="Woyke T."/>
        </authorList>
    </citation>
    <scope>NUCLEOTIDE SEQUENCE</scope>
    <source>
        <strain evidence="6">GVMAG-M-3300027759-16</strain>
    </source>
</reference>
<dbReference type="EMBL" id="MN740442">
    <property type="protein sequence ID" value="QHU26517.1"/>
    <property type="molecule type" value="Genomic_DNA"/>
</dbReference>
<feature type="domain" description="C2H2-type" evidence="5">
    <location>
        <begin position="47"/>
        <end position="70"/>
    </location>
</feature>
<evidence type="ECO:0000256" key="2">
    <source>
        <dbReference type="ARBA" id="ARBA00022737"/>
    </source>
</evidence>
<protein>
    <recommendedName>
        <fullName evidence="5">C2H2-type domain-containing protein</fullName>
    </recommendedName>
</protein>
<dbReference type="InterPro" id="IPR013087">
    <property type="entry name" value="Znf_C2H2_type"/>
</dbReference>
<evidence type="ECO:0000313" key="6">
    <source>
        <dbReference type="EMBL" id="QHU26517.1"/>
    </source>
</evidence>
<keyword evidence="2" id="KW-0677">Repeat</keyword>
<dbReference type="Gene3D" id="3.30.160.60">
    <property type="entry name" value="Classic Zinc Finger"/>
    <property type="match status" value="2"/>
</dbReference>
<feature type="domain" description="C2H2-type" evidence="5">
    <location>
        <begin position="119"/>
        <end position="139"/>
    </location>
</feature>
<evidence type="ECO:0000256" key="1">
    <source>
        <dbReference type="ARBA" id="ARBA00022723"/>
    </source>
</evidence>
<name>A0A6C0L7Y3_9ZZZZ</name>
<dbReference type="PANTHER" id="PTHR24403">
    <property type="entry name" value="ZINC FINGER PROTEIN"/>
    <property type="match status" value="1"/>
</dbReference>
<sequence>MATKTRFTYIRTETTVQCPHCDYIRPIKNVSSVHEHIKAKHSGTFKHKCKHCSYESAVKQNLDSHILSRHPEHSVKKAKTHTCPASCNYAANTKGQLRSHYLLKHLNAHVQALFGTQELQCKVCEITFKSKPAFVYHAVSCLSPELLNKKEVQLGLGLLEVDEAVAAS</sequence>
<keyword evidence="3" id="KW-0863">Zinc-finger</keyword>
<proteinExistence type="predicted"/>
<feature type="domain" description="C2H2-type" evidence="5">
    <location>
        <begin position="81"/>
        <end position="105"/>
    </location>
</feature>
<organism evidence="6">
    <name type="scientific">viral metagenome</name>
    <dbReference type="NCBI Taxonomy" id="1070528"/>
    <lineage>
        <taxon>unclassified sequences</taxon>
        <taxon>metagenomes</taxon>
        <taxon>organismal metagenomes</taxon>
    </lineage>
</organism>
<dbReference type="InterPro" id="IPR050688">
    <property type="entry name" value="Zinc_finger/UBP_domain"/>
</dbReference>